<keyword evidence="2" id="KW-1185">Reference proteome</keyword>
<name>A0AAD1RV73_PELCU</name>
<dbReference type="InterPro" id="IPR012337">
    <property type="entry name" value="RNaseH-like_sf"/>
</dbReference>
<evidence type="ECO:0000313" key="1">
    <source>
        <dbReference type="EMBL" id="CAH2282096.1"/>
    </source>
</evidence>
<dbReference type="SUPFAM" id="SSF53098">
    <property type="entry name" value="Ribonuclease H-like"/>
    <property type="match status" value="1"/>
</dbReference>
<dbReference type="PANTHER" id="PTHR45749:SF21">
    <property type="entry name" value="DUF4371 DOMAIN-CONTAINING PROTEIN"/>
    <property type="match status" value="1"/>
</dbReference>
<proteinExistence type="predicted"/>
<sequence>MFLIHVVTTQDITSKDQCSVIVRYVKECIKEKLLAVVECKSSTGQNLFKLVLEVLKSCKLDITKCIGSSMDGAANMPGQYNGFSSWMSPESPGQDHIWCYAHILNLVLADTTKVVVASASLFSLLYDIAVFIHDSYKRMNNWEEVSQDHHHWRISVIGETRWWSKDAAIRKVFGEFSNSDSAEDVVVCDAISAYKINVHNVILDMVTESISRRFLACGTLFADLACSEPNNFHEIKKCGLQEFSLLLVKFDEGATSENLHSQLANFALRWETSHLEEYRTIEDIHIEDQESNLADTELVNKSCKACKNCYLVLSDSTTLEIID</sequence>
<dbReference type="AlphaFoldDB" id="A0AAD1RV73"/>
<dbReference type="Proteomes" id="UP001295444">
    <property type="component" value="Chromosome 04"/>
</dbReference>
<dbReference type="EMBL" id="OW240915">
    <property type="protein sequence ID" value="CAH2282096.1"/>
    <property type="molecule type" value="Genomic_DNA"/>
</dbReference>
<protein>
    <submittedName>
        <fullName evidence="1">Zinc finger MYM-type 1-like</fullName>
    </submittedName>
</protein>
<dbReference type="PANTHER" id="PTHR45749">
    <property type="match status" value="1"/>
</dbReference>
<gene>
    <name evidence="1" type="ORF">PECUL_23A039401</name>
</gene>
<evidence type="ECO:0000313" key="2">
    <source>
        <dbReference type="Proteomes" id="UP001295444"/>
    </source>
</evidence>
<organism evidence="1 2">
    <name type="scientific">Pelobates cultripes</name>
    <name type="common">Western spadefoot toad</name>
    <dbReference type="NCBI Taxonomy" id="61616"/>
    <lineage>
        <taxon>Eukaryota</taxon>
        <taxon>Metazoa</taxon>
        <taxon>Chordata</taxon>
        <taxon>Craniata</taxon>
        <taxon>Vertebrata</taxon>
        <taxon>Euteleostomi</taxon>
        <taxon>Amphibia</taxon>
        <taxon>Batrachia</taxon>
        <taxon>Anura</taxon>
        <taxon>Pelobatoidea</taxon>
        <taxon>Pelobatidae</taxon>
        <taxon>Pelobates</taxon>
    </lineage>
</organism>
<reference evidence="1" key="1">
    <citation type="submission" date="2022-03" db="EMBL/GenBank/DDBJ databases">
        <authorList>
            <person name="Alioto T."/>
            <person name="Alioto T."/>
            <person name="Gomez Garrido J."/>
        </authorList>
    </citation>
    <scope>NUCLEOTIDE SEQUENCE</scope>
</reference>
<accession>A0AAD1RV73</accession>